<comment type="caution">
    <text evidence="1">The sequence shown here is derived from an EMBL/GenBank/DDBJ whole genome shotgun (WGS) entry which is preliminary data.</text>
</comment>
<protein>
    <submittedName>
        <fullName evidence="1">Uncharacterized protein</fullName>
    </submittedName>
</protein>
<reference evidence="2" key="1">
    <citation type="journal article" date="2019" name="Int. J. Syst. Evol. Microbiol.">
        <title>The Global Catalogue of Microorganisms (GCM) 10K type strain sequencing project: providing services to taxonomists for standard genome sequencing and annotation.</title>
        <authorList>
            <consortium name="The Broad Institute Genomics Platform"/>
            <consortium name="The Broad Institute Genome Sequencing Center for Infectious Disease"/>
            <person name="Wu L."/>
            <person name="Ma J."/>
        </authorList>
    </citation>
    <scope>NUCLEOTIDE SEQUENCE [LARGE SCALE GENOMIC DNA]</scope>
    <source>
        <strain evidence="2">CCUG 59858</strain>
    </source>
</reference>
<keyword evidence="2" id="KW-1185">Reference proteome</keyword>
<organism evidence="1 2">
    <name type="scientific">Legionella dresdenensis</name>
    <dbReference type="NCBI Taxonomy" id="450200"/>
    <lineage>
        <taxon>Bacteria</taxon>
        <taxon>Pseudomonadati</taxon>
        <taxon>Pseudomonadota</taxon>
        <taxon>Gammaproteobacteria</taxon>
        <taxon>Legionellales</taxon>
        <taxon>Legionellaceae</taxon>
        <taxon>Legionella</taxon>
    </lineage>
</organism>
<gene>
    <name evidence="1" type="ORF">ACFORL_07605</name>
</gene>
<proteinExistence type="predicted"/>
<evidence type="ECO:0000313" key="2">
    <source>
        <dbReference type="Proteomes" id="UP001595758"/>
    </source>
</evidence>
<accession>A0ABV8CFC2</accession>
<sequence>MPSIVFKYMPAGKYDTHIYKKDPVLPRHHQQPIGVKKSHRSAVIRFDSSNNTYNNQCISVEIEVDDENKKSFYESLLRHISYSEEFIDSNYFTEIDDDNFKEFIVNLISSSIAYPKSAFNLDEIRQLLDVLKTDGHIREEDHTTFMRIFNKLVELKQKNINETTIKSTLFKSAFVRLGMREGYEKSKKISHNTGMFMLDNCLEELNKQKQFLDLIEELSSLIKEVTELSGSEELNQQVSNYDYELSDSRYRISLIEDFFETEYFKLDPTQQTMPPYLREKIKSIQSSPFDNAQCFKSLFYTVVFLSTEDGIKQIPASTINSISQVHNHAFVDFLIGKAFLNQAKSNIIYFEKAVNLLLKNSVETRTDCQKESEEDTVLFKEALSKEISAFVQTQKEPVVKCALIRAKIEDKLKNTLTSTPWALGWAGSRYSIELGGNRYSVPEGIYKLYYLTEEPEANYNQVQSLISQKVEKAGSVFSFFSRVLGNARSEQTQADYDEYNAIISKKFDN</sequence>
<evidence type="ECO:0000313" key="1">
    <source>
        <dbReference type="EMBL" id="MFC3908940.1"/>
    </source>
</evidence>
<name>A0ABV8CFC2_9GAMM</name>
<dbReference type="RefSeq" id="WP_382342687.1">
    <property type="nucleotide sequence ID" value="NZ_JBHSAB010000014.1"/>
</dbReference>
<dbReference type="EMBL" id="JBHSAB010000014">
    <property type="protein sequence ID" value="MFC3908940.1"/>
    <property type="molecule type" value="Genomic_DNA"/>
</dbReference>
<dbReference type="Proteomes" id="UP001595758">
    <property type="component" value="Unassembled WGS sequence"/>
</dbReference>